<protein>
    <submittedName>
        <fullName evidence="1">Uncharacterized protein</fullName>
    </submittedName>
</protein>
<dbReference type="Proteomes" id="UP000006729">
    <property type="component" value="Chromosome 19"/>
</dbReference>
<evidence type="ECO:0000313" key="2">
    <source>
        <dbReference type="Proteomes" id="UP000006729"/>
    </source>
</evidence>
<gene>
    <name evidence="1" type="ORF">POPTR_019G075301v4</name>
</gene>
<comment type="caution">
    <text evidence="1">The sequence shown here is derived from an EMBL/GenBank/DDBJ whole genome shotgun (WGS) entry which is preliminary data.</text>
</comment>
<organism evidence="1 2">
    <name type="scientific">Populus trichocarpa</name>
    <name type="common">Western balsam poplar</name>
    <name type="synonym">Populus balsamifera subsp. trichocarpa</name>
    <dbReference type="NCBI Taxonomy" id="3694"/>
    <lineage>
        <taxon>Eukaryota</taxon>
        <taxon>Viridiplantae</taxon>
        <taxon>Streptophyta</taxon>
        <taxon>Embryophyta</taxon>
        <taxon>Tracheophyta</taxon>
        <taxon>Spermatophyta</taxon>
        <taxon>Magnoliopsida</taxon>
        <taxon>eudicotyledons</taxon>
        <taxon>Gunneridae</taxon>
        <taxon>Pentapetalae</taxon>
        <taxon>rosids</taxon>
        <taxon>fabids</taxon>
        <taxon>Malpighiales</taxon>
        <taxon>Salicaceae</taxon>
        <taxon>Saliceae</taxon>
        <taxon>Populus</taxon>
    </lineage>
</organism>
<dbReference type="EMBL" id="CM009308">
    <property type="protein sequence ID" value="KAI9377540.1"/>
    <property type="molecule type" value="Genomic_DNA"/>
</dbReference>
<sequence length="104" mass="12097">MKVGKDYIQCSWETTSPFWPLVHLDFLQTALSPLKGNLFPQDLRIYDFVPFIIVMCCRPMKSHPLNPVRPGQRRSWVILIRCNPPTTLFFFSMALLLCLLPLCL</sequence>
<accession>A0ACC0RJU1</accession>
<name>A0ACC0RJU1_POPTR</name>
<reference evidence="1 2" key="1">
    <citation type="journal article" date="2006" name="Science">
        <title>The genome of black cottonwood, Populus trichocarpa (Torr. &amp; Gray).</title>
        <authorList>
            <person name="Tuskan G.A."/>
            <person name="Difazio S."/>
            <person name="Jansson S."/>
            <person name="Bohlmann J."/>
            <person name="Grigoriev I."/>
            <person name="Hellsten U."/>
            <person name="Putnam N."/>
            <person name="Ralph S."/>
            <person name="Rombauts S."/>
            <person name="Salamov A."/>
            <person name="Schein J."/>
            <person name="Sterck L."/>
            <person name="Aerts A."/>
            <person name="Bhalerao R.R."/>
            <person name="Bhalerao R.P."/>
            <person name="Blaudez D."/>
            <person name="Boerjan W."/>
            <person name="Brun A."/>
            <person name="Brunner A."/>
            <person name="Busov V."/>
            <person name="Campbell M."/>
            <person name="Carlson J."/>
            <person name="Chalot M."/>
            <person name="Chapman J."/>
            <person name="Chen G.L."/>
            <person name="Cooper D."/>
            <person name="Coutinho P.M."/>
            <person name="Couturier J."/>
            <person name="Covert S."/>
            <person name="Cronk Q."/>
            <person name="Cunningham R."/>
            <person name="Davis J."/>
            <person name="Degroeve S."/>
            <person name="Dejardin A."/>
            <person name="Depamphilis C."/>
            <person name="Detter J."/>
            <person name="Dirks B."/>
            <person name="Dubchak I."/>
            <person name="Duplessis S."/>
            <person name="Ehlting J."/>
            <person name="Ellis B."/>
            <person name="Gendler K."/>
            <person name="Goodstein D."/>
            <person name="Gribskov M."/>
            <person name="Grimwood J."/>
            <person name="Groover A."/>
            <person name="Gunter L."/>
            <person name="Hamberger B."/>
            <person name="Heinze B."/>
            <person name="Helariutta Y."/>
            <person name="Henrissat B."/>
            <person name="Holligan D."/>
            <person name="Holt R."/>
            <person name="Huang W."/>
            <person name="Islam-Faridi N."/>
            <person name="Jones S."/>
            <person name="Jones-Rhoades M."/>
            <person name="Jorgensen R."/>
            <person name="Joshi C."/>
            <person name="Kangasjarvi J."/>
            <person name="Karlsson J."/>
            <person name="Kelleher C."/>
            <person name="Kirkpatrick R."/>
            <person name="Kirst M."/>
            <person name="Kohler A."/>
            <person name="Kalluri U."/>
            <person name="Larimer F."/>
            <person name="Leebens-Mack J."/>
            <person name="Leple J.C."/>
            <person name="Locascio P."/>
            <person name="Lou Y."/>
            <person name="Lucas S."/>
            <person name="Martin F."/>
            <person name="Montanini B."/>
            <person name="Napoli C."/>
            <person name="Nelson D.R."/>
            <person name="Nelson C."/>
            <person name="Nieminen K."/>
            <person name="Nilsson O."/>
            <person name="Pereda V."/>
            <person name="Peter G."/>
            <person name="Philippe R."/>
            <person name="Pilate G."/>
            <person name="Poliakov A."/>
            <person name="Razumovskaya J."/>
            <person name="Richardson P."/>
            <person name="Rinaldi C."/>
            <person name="Ritland K."/>
            <person name="Rouze P."/>
            <person name="Ryaboy D."/>
            <person name="Schmutz J."/>
            <person name="Schrader J."/>
            <person name="Segerman B."/>
            <person name="Shin H."/>
            <person name="Siddiqui A."/>
            <person name="Sterky F."/>
            <person name="Terry A."/>
            <person name="Tsai C.J."/>
            <person name="Uberbacher E."/>
            <person name="Unneberg P."/>
            <person name="Vahala J."/>
            <person name="Wall K."/>
            <person name="Wessler S."/>
            <person name="Yang G."/>
            <person name="Yin T."/>
            <person name="Douglas C."/>
            <person name="Marra M."/>
            <person name="Sandberg G."/>
            <person name="Van de Peer Y."/>
            <person name="Rokhsar D."/>
        </authorList>
    </citation>
    <scope>NUCLEOTIDE SEQUENCE [LARGE SCALE GENOMIC DNA]</scope>
    <source>
        <strain evidence="2">cv. Nisqually</strain>
    </source>
</reference>
<proteinExistence type="predicted"/>
<evidence type="ECO:0000313" key="1">
    <source>
        <dbReference type="EMBL" id="KAI9377540.1"/>
    </source>
</evidence>
<keyword evidence="2" id="KW-1185">Reference proteome</keyword>